<dbReference type="EMBL" id="MNPL01007453">
    <property type="protein sequence ID" value="OQR74755.1"/>
    <property type="molecule type" value="Genomic_DNA"/>
</dbReference>
<evidence type="ECO:0000313" key="2">
    <source>
        <dbReference type="Proteomes" id="UP000192247"/>
    </source>
</evidence>
<evidence type="ECO:0000313" key="1">
    <source>
        <dbReference type="EMBL" id="OQR74755.1"/>
    </source>
</evidence>
<dbReference type="Proteomes" id="UP000192247">
    <property type="component" value="Unassembled WGS sequence"/>
</dbReference>
<accession>A0A1V9XML9</accession>
<comment type="caution">
    <text evidence="1">The sequence shown here is derived from an EMBL/GenBank/DDBJ whole genome shotgun (WGS) entry which is preliminary data.</text>
</comment>
<protein>
    <submittedName>
        <fullName evidence="1">Uncharacterized protein</fullName>
    </submittedName>
</protein>
<dbReference type="OrthoDB" id="43122at2759"/>
<keyword evidence="2" id="KW-1185">Reference proteome</keyword>
<organism evidence="1 2">
    <name type="scientific">Tropilaelaps mercedesae</name>
    <dbReference type="NCBI Taxonomy" id="418985"/>
    <lineage>
        <taxon>Eukaryota</taxon>
        <taxon>Metazoa</taxon>
        <taxon>Ecdysozoa</taxon>
        <taxon>Arthropoda</taxon>
        <taxon>Chelicerata</taxon>
        <taxon>Arachnida</taxon>
        <taxon>Acari</taxon>
        <taxon>Parasitiformes</taxon>
        <taxon>Mesostigmata</taxon>
        <taxon>Gamasina</taxon>
        <taxon>Dermanyssoidea</taxon>
        <taxon>Laelapidae</taxon>
        <taxon>Tropilaelaps</taxon>
    </lineage>
</organism>
<reference evidence="1 2" key="1">
    <citation type="journal article" date="2017" name="Gigascience">
        <title>Draft genome of the honey bee ectoparasitic mite, Tropilaelaps mercedesae, is shaped by the parasitic life history.</title>
        <authorList>
            <person name="Dong X."/>
            <person name="Armstrong S.D."/>
            <person name="Xia D."/>
            <person name="Makepeace B.L."/>
            <person name="Darby A.C."/>
            <person name="Kadowaki T."/>
        </authorList>
    </citation>
    <scope>NUCLEOTIDE SEQUENCE [LARGE SCALE GENOMIC DNA]</scope>
    <source>
        <strain evidence="1">Wuxi-XJTLU</strain>
    </source>
</reference>
<name>A0A1V9XML9_9ACAR</name>
<dbReference type="InParanoid" id="A0A1V9XML9"/>
<gene>
    <name evidence="1" type="ORF">BIW11_00904</name>
</gene>
<proteinExistence type="predicted"/>
<sequence length="1068" mass="118872">MNLEFRKSLRRKKTSAAPPSVERDINAEINLKGWLYRLEGSSLKHWKKRWPKPCLGEPILFSDRMFDAPRHIEGSSRSDQESDTYHHRLPPATFVGGLHGTNGFLGPSHCHPCSPSFLDSSNQPPNLAALRDHTDHLTSHSTSAFSTPQLVGADQAHLCESRGSVQAHSLHNMCGFQNDQYQLHENGSHAYPSGSLNRTRVILTNSRSDDALDSNACSLLEANLEQYSQQGRLPMQEILTPQNTASTHVHSFASRADGNVFQHASQNWECINNKTASRRTASTAVCGSASYAEKIQSSKLGSRQSLTDSQYSTVLPESSLQLLESNSSDFHNPSPVQHFTDVPPHQLQQSDQYHKMLELRITPPKYSEACLRSEFAQKLALDQSPTGALPHASRVLDCSKMPCPPPQHEECQLRPLRMLNSRKLLYDQINYSLMDASLTDKIQVEDSYRYNREDLLKISKILYNNKIIGGSSAPGVDYRNPTALDISFQSSSHNSVFEQDAPADMNGRCNIVNRPLQTLAPKDSVNYAILKQEIEGSKVIAQLSDAQSSAPTCCAPSCITHDDAKCSSKSVSSSVSRDLRSSIIRTALNTDLDESITKQRPDMRSSFINCKHQFYRKTTPQQRNASEKLAFCESKRSPDVIRPKFAVSSGSTSSGGTGRPVPDLIDELREFGSLSSSRLAMNNYVYSASSEDILRTITATKQQRSLSLLEGPTPDVVPAQTPPYYYSDLSLPAQSSTSQYSRHSKTMAPMANVSHIGLYERGYSDEQEVKPKTDRYIQSLLRLYPQKVSPRSQKKKEDKIKEKTYVLFYEARNTVKKQSWSCENLLKQERLVVPEKMHSATCLLESEPFYENLRFGRKTSTVHGPEPQTSLVKVSLLAVSSTGARKASQTAQSSQESLTCSLGEVNINNIRGSCDLIQNKPVLHKVARMSGRNKSESEASQDLTSTMYLYGDYEENLDCSKSSLGSPDLIQSALNSSGDAGEYNNEIFEQIINSISCPSKIEIPERYVSESDSDADFSAVERLARYQKADTIRRRLAGQSRDQASRLTINQVIAKQAKQVSKIVATHH</sequence>
<dbReference type="AlphaFoldDB" id="A0A1V9XML9"/>